<reference evidence="1 2" key="1">
    <citation type="submission" date="2022-05" db="EMBL/GenBank/DDBJ databases">
        <authorList>
            <consortium name="Genoscope - CEA"/>
            <person name="William W."/>
        </authorList>
    </citation>
    <scope>NUCLEOTIDE SEQUENCE [LARGE SCALE GENOMIC DNA]</scope>
</reference>
<dbReference type="InterPro" id="IPR052055">
    <property type="entry name" value="Hepadnavirus_pol/RT"/>
</dbReference>
<dbReference type="PANTHER" id="PTHR33050:SF7">
    <property type="entry name" value="RIBONUCLEASE H"/>
    <property type="match status" value="1"/>
</dbReference>
<sequence length="214" mass="24851">MSIFGLVYDTVTMTLEVAPDKLRHCISLGRVFMHHLLHQLRQIPDKPHHFSPNPELLADLRWWQHFLLAYNGVSLLRSSPWIDEISRFFTNASLAGIGGFFDGRFFHSTFPPFIDVASLTIASLEMPTVTVSLKLWSRELQGQRILVRSDNWTTELAINTGRSRLPFILQSCLREMWFYASFCDSELRALHIPDHQNTFADSLSRWETRRPHLL</sequence>
<comment type="caution">
    <text evidence="1">The sequence shown here is derived from an EMBL/GenBank/DDBJ whole genome shotgun (WGS) entry which is preliminary data.</text>
</comment>
<evidence type="ECO:0000313" key="2">
    <source>
        <dbReference type="Proteomes" id="UP001159428"/>
    </source>
</evidence>
<dbReference type="EMBL" id="CALNXJ010000020">
    <property type="protein sequence ID" value="CAH3124023.1"/>
    <property type="molecule type" value="Genomic_DNA"/>
</dbReference>
<organism evidence="1 2">
    <name type="scientific">Pocillopora meandrina</name>
    <dbReference type="NCBI Taxonomy" id="46732"/>
    <lineage>
        <taxon>Eukaryota</taxon>
        <taxon>Metazoa</taxon>
        <taxon>Cnidaria</taxon>
        <taxon>Anthozoa</taxon>
        <taxon>Hexacorallia</taxon>
        <taxon>Scleractinia</taxon>
        <taxon>Astrocoeniina</taxon>
        <taxon>Pocilloporidae</taxon>
        <taxon>Pocillopora</taxon>
    </lineage>
</organism>
<dbReference type="PANTHER" id="PTHR33050">
    <property type="entry name" value="REVERSE TRANSCRIPTASE DOMAIN-CONTAINING PROTEIN"/>
    <property type="match status" value="1"/>
</dbReference>
<name>A0AAU9WRZ0_9CNID</name>
<protein>
    <submittedName>
        <fullName evidence="1">Uncharacterized protein</fullName>
    </submittedName>
</protein>
<dbReference type="AlphaFoldDB" id="A0AAU9WRZ0"/>
<accession>A0AAU9WRZ0</accession>
<dbReference type="Proteomes" id="UP001159428">
    <property type="component" value="Unassembled WGS sequence"/>
</dbReference>
<keyword evidence="2" id="KW-1185">Reference proteome</keyword>
<proteinExistence type="predicted"/>
<gene>
    <name evidence="1" type="ORF">PMEA_00011686</name>
</gene>
<dbReference type="CDD" id="cd09275">
    <property type="entry name" value="RNase_HI_RT_DIRS1"/>
    <property type="match status" value="1"/>
</dbReference>
<evidence type="ECO:0000313" key="1">
    <source>
        <dbReference type="EMBL" id="CAH3124023.1"/>
    </source>
</evidence>